<dbReference type="RefSeq" id="XP_035667431.1">
    <property type="nucleotide sequence ID" value="XM_035811538.1"/>
</dbReference>
<dbReference type="OMA" id="NCETHAA"/>
<protein>
    <submittedName>
        <fullName evidence="2">Uncharacterized protein C8orf76 homolog</fullName>
    </submittedName>
</protein>
<proteinExistence type="predicted"/>
<dbReference type="OrthoDB" id="6334002at2759"/>
<evidence type="ECO:0000313" key="1">
    <source>
        <dbReference type="Proteomes" id="UP000001554"/>
    </source>
</evidence>
<reference evidence="2" key="2">
    <citation type="submission" date="2025-08" db="UniProtKB">
        <authorList>
            <consortium name="RefSeq"/>
        </authorList>
    </citation>
    <scope>IDENTIFICATION</scope>
    <source>
        <strain evidence="2">S238N-H82</strain>
        <tissue evidence="2">Testes</tissue>
    </source>
</reference>
<gene>
    <name evidence="2" type="primary">LOC118410060</name>
</gene>
<dbReference type="InterPro" id="IPR011990">
    <property type="entry name" value="TPR-like_helical_dom_sf"/>
</dbReference>
<reference evidence="1" key="1">
    <citation type="journal article" date="2020" name="Nat. Ecol. Evol.">
        <title>Deeply conserved synteny resolves early events in vertebrate evolution.</title>
        <authorList>
            <person name="Simakov O."/>
            <person name="Marletaz F."/>
            <person name="Yue J.X."/>
            <person name="O'Connell B."/>
            <person name="Jenkins J."/>
            <person name="Brandt A."/>
            <person name="Calef R."/>
            <person name="Tung C.H."/>
            <person name="Huang T.K."/>
            <person name="Schmutz J."/>
            <person name="Satoh N."/>
            <person name="Yu J.K."/>
            <person name="Putnam N.H."/>
            <person name="Green R.E."/>
            <person name="Rokhsar D.S."/>
        </authorList>
    </citation>
    <scope>NUCLEOTIDE SEQUENCE [LARGE SCALE GENOMIC DNA]</scope>
    <source>
        <strain evidence="1">S238N-H82</strain>
    </source>
</reference>
<dbReference type="InterPro" id="IPR041404">
    <property type="entry name" value="DUF5588"/>
</dbReference>
<dbReference type="SUPFAM" id="SSF48452">
    <property type="entry name" value="TPR-like"/>
    <property type="match status" value="1"/>
</dbReference>
<dbReference type="Proteomes" id="UP000001554">
    <property type="component" value="Chromosome 2"/>
</dbReference>
<organism evidence="1 2">
    <name type="scientific">Branchiostoma floridae</name>
    <name type="common">Florida lancelet</name>
    <name type="synonym">Amphioxus</name>
    <dbReference type="NCBI Taxonomy" id="7739"/>
    <lineage>
        <taxon>Eukaryota</taxon>
        <taxon>Metazoa</taxon>
        <taxon>Chordata</taxon>
        <taxon>Cephalochordata</taxon>
        <taxon>Leptocardii</taxon>
        <taxon>Amphioxiformes</taxon>
        <taxon>Branchiostomatidae</taxon>
        <taxon>Branchiostoma</taxon>
    </lineage>
</organism>
<dbReference type="Gene3D" id="1.25.40.10">
    <property type="entry name" value="Tetratricopeptide repeat domain"/>
    <property type="match status" value="1"/>
</dbReference>
<dbReference type="PANTHER" id="PTHR31919">
    <property type="entry name" value="ZINC FINGERS AND HOMEOBOXES PROTEIN 1, ISOFORM 2"/>
    <property type="match status" value="1"/>
</dbReference>
<sequence length="359" mass="40821">MENFGLSFDDSLFSSGNVRESRRLVSYNAKICEEGWFTHQDVGLNCQKADVERLDVLKFSADQLYYQKDYRGAMAIYRDMLGSIPPSNATVRRDVEEAIARCCLNLGEADAALDIALDMNKSVNPNNPDQQTVVWSLLRDIYKHMGNVQEYMRIQQDLVTLHPQNVHVWLELSDLYQKRAVLQCKENTSKPSLSANSQTHAGLTNITDDIQDDQKKAQSCVDIEQSGNSSNTSNTCKEELLSCERKILDLQLRGEHGEEQEDRSLACACLIQARVLLQEAERGCTSFSRQKNKKLQTNILRQLVDMGVPEHVVTDTAKFLENRSEVDASTDRKLDDTLERPQHTFEDRWLSWASCLHIG</sequence>
<name>A0A9J7MHR7_BRAFL</name>
<evidence type="ECO:0000313" key="2">
    <source>
        <dbReference type="RefSeq" id="XP_035667431.1"/>
    </source>
</evidence>
<keyword evidence="1" id="KW-1185">Reference proteome</keyword>
<dbReference type="PANTHER" id="PTHR31919:SF1">
    <property type="entry name" value="ZINC FINGERS AND HOMEOBOXES PROTEIN 1, ISOFORM 2"/>
    <property type="match status" value="1"/>
</dbReference>
<dbReference type="GeneID" id="118410060"/>
<dbReference type="Pfam" id="PF17826">
    <property type="entry name" value="DUF5588"/>
    <property type="match status" value="1"/>
</dbReference>
<dbReference type="AlphaFoldDB" id="A0A9J7MHR7"/>
<dbReference type="KEGG" id="bfo:118410060"/>
<accession>A0A9J7MHR7</accession>